<keyword evidence="3 4" id="KW-0012">Acyltransferase</keyword>
<gene>
    <name evidence="6" type="ORF">L1785_01820</name>
</gene>
<protein>
    <submittedName>
        <fullName evidence="6">GNAT family N-acetyltransferase</fullName>
        <ecNumber evidence="6">2.3.1.-</ecNumber>
    </submittedName>
</protein>
<comment type="caution">
    <text evidence="4">Lacks conserved residue(s) required for the propagation of feature annotation.</text>
</comment>
<dbReference type="InterPro" id="IPR016181">
    <property type="entry name" value="Acyl_CoA_acyltransferase"/>
</dbReference>
<dbReference type="AlphaFoldDB" id="A0AA41QA70"/>
<accession>A0AA41QA70</accession>
<evidence type="ECO:0000256" key="1">
    <source>
        <dbReference type="ARBA" id="ARBA00009213"/>
    </source>
</evidence>
<dbReference type="PANTHER" id="PTHR37817">
    <property type="entry name" value="N-ACETYLTRANSFERASE EIS"/>
    <property type="match status" value="1"/>
</dbReference>
<dbReference type="RefSeq" id="WP_236087423.1">
    <property type="nucleotide sequence ID" value="NZ_JAKGSG010000006.1"/>
</dbReference>
<evidence type="ECO:0000259" key="5">
    <source>
        <dbReference type="PROSITE" id="PS51186"/>
    </source>
</evidence>
<feature type="active site" description="Proton donor" evidence="4">
    <location>
        <position position="128"/>
    </location>
</feature>
<evidence type="ECO:0000313" key="7">
    <source>
        <dbReference type="Proteomes" id="UP001165405"/>
    </source>
</evidence>
<evidence type="ECO:0000313" key="6">
    <source>
        <dbReference type="EMBL" id="MCF4119710.1"/>
    </source>
</evidence>
<keyword evidence="7" id="KW-1185">Reference proteome</keyword>
<dbReference type="InterPro" id="IPR025559">
    <property type="entry name" value="Eis_dom"/>
</dbReference>
<dbReference type="SUPFAM" id="SSF55718">
    <property type="entry name" value="SCP-like"/>
    <property type="match status" value="1"/>
</dbReference>
<reference evidence="6" key="1">
    <citation type="submission" date="2022-01" db="EMBL/GenBank/DDBJ databases">
        <title>Antribacter sp. nov., isolated from Guizhou of China.</title>
        <authorList>
            <person name="Chengliang C."/>
            <person name="Ya Z."/>
        </authorList>
    </citation>
    <scope>NUCLEOTIDE SEQUENCE</scope>
    <source>
        <strain evidence="6">KLBMP 9083</strain>
    </source>
</reference>
<dbReference type="InterPro" id="IPR051554">
    <property type="entry name" value="Acetyltransferase_Eis"/>
</dbReference>
<evidence type="ECO:0000256" key="4">
    <source>
        <dbReference type="HAMAP-Rule" id="MF_01812"/>
    </source>
</evidence>
<dbReference type="CDD" id="cd04301">
    <property type="entry name" value="NAT_SF"/>
    <property type="match status" value="1"/>
</dbReference>
<dbReference type="Gene3D" id="3.30.1050.10">
    <property type="entry name" value="SCP2 sterol-binding domain"/>
    <property type="match status" value="1"/>
</dbReference>
<dbReference type="InterPro" id="IPR000182">
    <property type="entry name" value="GNAT_dom"/>
</dbReference>
<feature type="binding site" evidence="4">
    <location>
        <begin position="87"/>
        <end position="89"/>
    </location>
    <ligand>
        <name>acetyl-CoA</name>
        <dbReference type="ChEBI" id="CHEBI:57288"/>
    </ligand>
</feature>
<dbReference type="PANTHER" id="PTHR37817:SF1">
    <property type="entry name" value="N-ACETYLTRANSFERASE EIS"/>
    <property type="match status" value="1"/>
</dbReference>
<dbReference type="SUPFAM" id="SSF55729">
    <property type="entry name" value="Acyl-CoA N-acyltransferases (Nat)"/>
    <property type="match status" value="1"/>
</dbReference>
<dbReference type="NCBIfam" id="NF002367">
    <property type="entry name" value="PRK01346.1-4"/>
    <property type="match status" value="1"/>
</dbReference>
<dbReference type="InterPro" id="IPR041380">
    <property type="entry name" value="Acetyltransf_17"/>
</dbReference>
<evidence type="ECO:0000256" key="2">
    <source>
        <dbReference type="ARBA" id="ARBA00022679"/>
    </source>
</evidence>
<feature type="binding site" evidence="4">
    <location>
        <begin position="95"/>
        <end position="100"/>
    </location>
    <ligand>
        <name>acetyl-CoA</name>
        <dbReference type="ChEBI" id="CHEBI:57288"/>
    </ligand>
</feature>
<feature type="active site" description="Proton acceptor; via carboxylate" evidence="4">
    <location>
        <position position="425"/>
    </location>
</feature>
<feature type="domain" description="N-acetyltransferase" evidence="5">
    <location>
        <begin position="7"/>
        <end position="157"/>
    </location>
</feature>
<dbReference type="Pfam" id="PF17668">
    <property type="entry name" value="Acetyltransf_17"/>
    <property type="match status" value="1"/>
</dbReference>
<dbReference type="Pfam" id="PF13527">
    <property type="entry name" value="Acetyltransf_9"/>
    <property type="match status" value="1"/>
</dbReference>
<comment type="subunit">
    <text evidence="4">Homohexamer; trimer of dimers.</text>
</comment>
<evidence type="ECO:0000256" key="3">
    <source>
        <dbReference type="ARBA" id="ARBA00023315"/>
    </source>
</evidence>
<proteinExistence type="inferred from homology"/>
<name>A0AA41QA70_9MICO</name>
<dbReference type="EMBL" id="JAKGSG010000006">
    <property type="protein sequence ID" value="MCF4119710.1"/>
    <property type="molecule type" value="Genomic_DNA"/>
</dbReference>
<dbReference type="EC" id="2.3.1.-" evidence="6"/>
<dbReference type="Gene3D" id="3.40.630.30">
    <property type="match status" value="2"/>
</dbReference>
<dbReference type="Proteomes" id="UP001165405">
    <property type="component" value="Unassembled WGS sequence"/>
</dbReference>
<comment type="caution">
    <text evidence="6">The sequence shown here is derived from an EMBL/GenBank/DDBJ whole genome shotgun (WGS) entry which is preliminary data.</text>
</comment>
<keyword evidence="2 4" id="KW-0808">Transferase</keyword>
<sequence length="425" mass="45780">MTLPDGYRFRPLTEDDRRLVVELDAWAFPTSSETDDVLGVPSPLSWDRTTGIEADGFDGLAALHASYPFTGFQVPGGTLPTAGLTWVGVHPQHRRRGLLSAMIDQHLADCMDRGEPLSALFAAEAAIYGRFGYGRAADDLRLQIPRGAELRHVPGAERHTVRIEAASRDRHGALVDALHRAAGVAPTGAPGLNRPGWAERETEELQASYWADPPMYRGGREPRRIAVVELDGEPRGYATFRRKHAWENAGPRGTVLVGEAVALDGAAARTLWGVLVDLDLMAEVTIAFLPVDDPVQHLLLDPRAALPRTPDNVWVRIVDVPAALAGRTYAADVDVTIAVTDMRLPGNAGTWRLQATAWGPAKAERVFEDPAISLDVRELGAAYLGGMTLASLAAAGLVAEHTPGALARASAAFAWPVKPVCSWVF</sequence>
<organism evidence="6 7">
    <name type="scientific">Antribacter soli</name>
    <dbReference type="NCBI Taxonomy" id="2910976"/>
    <lineage>
        <taxon>Bacteria</taxon>
        <taxon>Bacillati</taxon>
        <taxon>Actinomycetota</taxon>
        <taxon>Actinomycetes</taxon>
        <taxon>Micrococcales</taxon>
        <taxon>Promicromonosporaceae</taxon>
        <taxon>Antribacter</taxon>
    </lineage>
</organism>
<dbReference type="HAMAP" id="MF_01812">
    <property type="entry name" value="Eis"/>
    <property type="match status" value="1"/>
</dbReference>
<dbReference type="PROSITE" id="PS51186">
    <property type="entry name" value="GNAT"/>
    <property type="match status" value="1"/>
</dbReference>
<dbReference type="GO" id="GO:0034069">
    <property type="term" value="F:aminoglycoside N-acetyltransferase activity"/>
    <property type="evidence" value="ECO:0007669"/>
    <property type="project" value="TreeGrafter"/>
</dbReference>
<dbReference type="InterPro" id="IPR022902">
    <property type="entry name" value="NAcTrfase_Eis"/>
</dbReference>
<dbReference type="GO" id="GO:0030649">
    <property type="term" value="P:aminoglycoside antibiotic catabolic process"/>
    <property type="evidence" value="ECO:0007669"/>
    <property type="project" value="TreeGrafter"/>
</dbReference>
<dbReference type="Pfam" id="PF13530">
    <property type="entry name" value="SCP2_2"/>
    <property type="match status" value="1"/>
</dbReference>
<comment type="similarity">
    <text evidence="1 4">Belongs to the acetyltransferase Eis family.</text>
</comment>
<dbReference type="InterPro" id="IPR036527">
    <property type="entry name" value="SCP2_sterol-bd_dom_sf"/>
</dbReference>